<dbReference type="AlphaFoldDB" id="A0A022QSH4"/>
<evidence type="ECO:0000313" key="3">
    <source>
        <dbReference type="Proteomes" id="UP000030748"/>
    </source>
</evidence>
<dbReference type="EMBL" id="KI631110">
    <property type="protein sequence ID" value="EYU30253.1"/>
    <property type="molecule type" value="Genomic_DNA"/>
</dbReference>
<evidence type="ECO:0000259" key="1">
    <source>
        <dbReference type="PROSITE" id="PS50181"/>
    </source>
</evidence>
<accession>A0A022QSH4</accession>
<dbReference type="PANTHER" id="PTHR31639">
    <property type="entry name" value="F-BOX PROTEIN-LIKE"/>
    <property type="match status" value="1"/>
</dbReference>
<dbReference type="Proteomes" id="UP000030748">
    <property type="component" value="Unassembled WGS sequence"/>
</dbReference>
<reference evidence="2 3" key="1">
    <citation type="journal article" date="2013" name="Proc. Natl. Acad. Sci. U.S.A.">
        <title>Fine-scale variation in meiotic recombination in Mimulus inferred from population shotgun sequencing.</title>
        <authorList>
            <person name="Hellsten U."/>
            <person name="Wright K.M."/>
            <person name="Jenkins J."/>
            <person name="Shu S."/>
            <person name="Yuan Y."/>
            <person name="Wessler S.R."/>
            <person name="Schmutz J."/>
            <person name="Willis J.H."/>
            <person name="Rokhsar D.S."/>
        </authorList>
    </citation>
    <scope>NUCLEOTIDE SEQUENCE [LARGE SCALE GENOMIC DNA]</scope>
    <source>
        <strain evidence="3">cv. DUN x IM62</strain>
    </source>
</reference>
<dbReference type="SUPFAM" id="SSF81383">
    <property type="entry name" value="F-box domain"/>
    <property type="match status" value="1"/>
</dbReference>
<evidence type="ECO:0000313" key="2">
    <source>
        <dbReference type="EMBL" id="EYU30253.1"/>
    </source>
</evidence>
<dbReference type="PANTHER" id="PTHR31639:SF42">
    <property type="entry name" value="OS02G0160200 PROTEIN"/>
    <property type="match status" value="1"/>
</dbReference>
<dbReference type="InterPro" id="IPR055411">
    <property type="entry name" value="LRR_FXL15/At3g58940/PEG3-like"/>
</dbReference>
<dbReference type="SUPFAM" id="SSF52047">
    <property type="entry name" value="RNI-like"/>
    <property type="match status" value="1"/>
</dbReference>
<proteinExistence type="predicted"/>
<dbReference type="InterPro" id="IPR036047">
    <property type="entry name" value="F-box-like_dom_sf"/>
</dbReference>
<name>A0A022QSH4_ERYGU</name>
<feature type="domain" description="F-box" evidence="1">
    <location>
        <begin position="1"/>
        <end position="35"/>
    </location>
</feature>
<gene>
    <name evidence="2" type="ORF">MIMGU_mgv1a022429mg</name>
</gene>
<keyword evidence="3" id="KW-1185">Reference proteome</keyword>
<dbReference type="InterPro" id="IPR032675">
    <property type="entry name" value="LRR_dom_sf"/>
</dbReference>
<dbReference type="Pfam" id="PF00646">
    <property type="entry name" value="F-box"/>
    <property type="match status" value="1"/>
</dbReference>
<dbReference type="Pfam" id="PF24758">
    <property type="entry name" value="LRR_At5g56370"/>
    <property type="match status" value="1"/>
</dbReference>
<dbReference type="InterPro" id="IPR001810">
    <property type="entry name" value="F-box_dom"/>
</dbReference>
<dbReference type="Gene3D" id="3.80.10.10">
    <property type="entry name" value="Ribonuclease Inhibitor"/>
    <property type="match status" value="1"/>
</dbReference>
<protein>
    <recommendedName>
        <fullName evidence="1">F-box domain-containing protein</fullName>
    </recommendedName>
</protein>
<dbReference type="PROSITE" id="PS50181">
    <property type="entry name" value="FBOX"/>
    <property type="match status" value="1"/>
</dbReference>
<sequence length="504" mass="58445">MDRIFDLPEGILQRILYFLSQEEVVRTSVLSKSWRYTWCTRTNLDFSDATFKGQKQEFLSVVDNALQQYCDQRVCLDEFHLRISLHDREHESVSLLEKWMPMLTTMGVKESRLSIRSEYGSIDHLPSVVFEAESLRHLSLKKIVLDENAIGKIALCKNLRSLHLLDVAVDDNIFQTMIAGFPLIETLCVDGLGIGLRTIKMNDLRNLKYFTFKEVLFSTDELCRIEIHPLSLETINVSYGNVWFHKEANFRNLDDLHLRGVRSSLDSLSFCKFPRLKSLALLYCDEPKESRIFIDAPNMLYFEYRGDFVPSVSFATNSVREWKSEIHVTYIITPTANDGGTSLWFLKLDELLKSLSRSKISLSIYHKPRSIFKVDIIQEKINTVHDYGRNKPVFVETLNLSFPLSYFSTLVNGAFSICRPRKIGNYLGEWEVEFVGYMWKILMERESGNENELTRLLFRDLEGANLEIKGNILAIFAGIISFDSTTSRTLEYEKVKIHKQEKRI</sequence>
<organism evidence="2 3">
    <name type="scientific">Erythranthe guttata</name>
    <name type="common">Yellow monkey flower</name>
    <name type="synonym">Mimulus guttatus</name>
    <dbReference type="NCBI Taxonomy" id="4155"/>
    <lineage>
        <taxon>Eukaryota</taxon>
        <taxon>Viridiplantae</taxon>
        <taxon>Streptophyta</taxon>
        <taxon>Embryophyta</taxon>
        <taxon>Tracheophyta</taxon>
        <taxon>Spermatophyta</taxon>
        <taxon>Magnoliopsida</taxon>
        <taxon>eudicotyledons</taxon>
        <taxon>Gunneridae</taxon>
        <taxon>Pentapetalae</taxon>
        <taxon>asterids</taxon>
        <taxon>lamiids</taxon>
        <taxon>Lamiales</taxon>
        <taxon>Phrymaceae</taxon>
        <taxon>Erythranthe</taxon>
    </lineage>
</organism>
<dbReference type="eggNOG" id="ENOG502S269">
    <property type="taxonomic scope" value="Eukaryota"/>
</dbReference>
<dbReference type="STRING" id="4155.A0A022QSH4"/>